<keyword evidence="4" id="KW-1185">Reference proteome</keyword>
<dbReference type="Proteomes" id="UP001501729">
    <property type="component" value="Unassembled WGS sequence"/>
</dbReference>
<dbReference type="Pfam" id="PF25231">
    <property type="entry name" value="DUF7847"/>
    <property type="match status" value="1"/>
</dbReference>
<dbReference type="AlphaFoldDB" id="A0AAV3UGG7"/>
<evidence type="ECO:0000259" key="2">
    <source>
        <dbReference type="Pfam" id="PF25231"/>
    </source>
</evidence>
<dbReference type="EMBL" id="BAABKX010000001">
    <property type="protein sequence ID" value="GAA5048496.1"/>
    <property type="molecule type" value="Genomic_DNA"/>
</dbReference>
<reference evidence="3 4" key="1">
    <citation type="journal article" date="2019" name="Int. J. Syst. Evol. Microbiol.">
        <title>The Global Catalogue of Microorganisms (GCM) 10K type strain sequencing project: providing services to taxonomists for standard genome sequencing and annotation.</title>
        <authorList>
            <consortium name="The Broad Institute Genomics Platform"/>
            <consortium name="The Broad Institute Genome Sequencing Center for Infectious Disease"/>
            <person name="Wu L."/>
            <person name="Ma J."/>
        </authorList>
    </citation>
    <scope>NUCLEOTIDE SEQUENCE [LARGE SCALE GENOMIC DNA]</scope>
    <source>
        <strain evidence="3 4">JCM 17504</strain>
    </source>
</reference>
<dbReference type="InterPro" id="IPR057169">
    <property type="entry name" value="DUF7847"/>
</dbReference>
<keyword evidence="1" id="KW-0812">Transmembrane</keyword>
<dbReference type="RefSeq" id="WP_227776795.1">
    <property type="nucleotide sequence ID" value="NZ_BAABKX010000001.1"/>
</dbReference>
<feature type="transmembrane region" description="Helical" evidence="1">
    <location>
        <begin position="47"/>
        <end position="71"/>
    </location>
</feature>
<organism evidence="3 4">
    <name type="scientific">Haladaptatus pallidirubidus</name>
    <dbReference type="NCBI Taxonomy" id="1008152"/>
    <lineage>
        <taxon>Archaea</taxon>
        <taxon>Methanobacteriati</taxon>
        <taxon>Methanobacteriota</taxon>
        <taxon>Stenosarchaea group</taxon>
        <taxon>Halobacteria</taxon>
        <taxon>Halobacteriales</taxon>
        <taxon>Haladaptataceae</taxon>
        <taxon>Haladaptatus</taxon>
    </lineage>
</organism>
<dbReference type="GeneID" id="68612644"/>
<sequence length="270" mass="28681">MAVISAFRTAGGTVLRNPVILLVTALFGLIRLPQLLAQTISPVIAGLLSLVISFLMIFVTPFFQAGLIGMVNEGIEGKTRLGTLISEGKDHYVSVFGVYLLIMAVSFVVGIMFVFAAFVGFGTVLATNGEPSLAVLGVFGFLALLVFAVFFLMFFFLQFYVQAIVIENVGAIDGLKHSYRCVRSHLLSTFGYVILATVVGSIFGVVGAVTSILTNPSSPSAEMPIALPEPSLGILLALAALFVVISGLFGGFMTTYSVAFYREIRVPVSG</sequence>
<accession>A0AAV3UGG7</accession>
<evidence type="ECO:0000256" key="1">
    <source>
        <dbReference type="SAM" id="Phobius"/>
    </source>
</evidence>
<proteinExistence type="predicted"/>
<feature type="domain" description="DUF7847" evidence="2">
    <location>
        <begin position="1"/>
        <end position="263"/>
    </location>
</feature>
<name>A0AAV3UGG7_9EURY</name>
<feature type="transmembrane region" description="Helical" evidence="1">
    <location>
        <begin position="92"/>
        <end position="121"/>
    </location>
</feature>
<keyword evidence="1" id="KW-0472">Membrane</keyword>
<protein>
    <recommendedName>
        <fullName evidence="2">DUF7847 domain-containing protein</fullName>
    </recommendedName>
</protein>
<evidence type="ECO:0000313" key="3">
    <source>
        <dbReference type="EMBL" id="GAA5048496.1"/>
    </source>
</evidence>
<feature type="transmembrane region" description="Helical" evidence="1">
    <location>
        <begin position="190"/>
        <end position="214"/>
    </location>
</feature>
<keyword evidence="1" id="KW-1133">Transmembrane helix</keyword>
<gene>
    <name evidence="3" type="ORF">GCM10025751_20440</name>
</gene>
<feature type="transmembrane region" description="Helical" evidence="1">
    <location>
        <begin position="133"/>
        <end position="157"/>
    </location>
</feature>
<feature type="transmembrane region" description="Helical" evidence="1">
    <location>
        <begin position="234"/>
        <end position="261"/>
    </location>
</feature>
<evidence type="ECO:0000313" key="4">
    <source>
        <dbReference type="Proteomes" id="UP001501729"/>
    </source>
</evidence>
<comment type="caution">
    <text evidence="3">The sequence shown here is derived from an EMBL/GenBank/DDBJ whole genome shotgun (WGS) entry which is preliminary data.</text>
</comment>